<dbReference type="AlphaFoldDB" id="A0A841CKK6"/>
<reference evidence="3 4" key="1">
    <citation type="submission" date="2020-08" db="EMBL/GenBank/DDBJ databases">
        <title>Genomic Encyclopedia of Type Strains, Phase III (KMG-III): the genomes of soil and plant-associated and newly described type strains.</title>
        <authorList>
            <person name="Whitman W."/>
        </authorList>
    </citation>
    <scope>NUCLEOTIDE SEQUENCE [LARGE SCALE GENOMIC DNA]</scope>
    <source>
        <strain evidence="3 4">CECT 8640</strain>
    </source>
</reference>
<name>A0A841CKK6_9PSEU</name>
<dbReference type="InterPro" id="IPR025442">
    <property type="entry name" value="DUF4185"/>
</dbReference>
<sequence>MSTPTKACGVLAIVAVLAASAAPAAAAVPFSPARPVALLAGQGDGDVNQTRSRFGVHATDLGIMWRDSRGRTAVVFGDTYGEGWGGHGAGPETADWRFNVLGHSADTILADGLRIDSMVEDRPGHAAEILHRDPAVSEVTVIPTAAVAVGSRDYIHYMSIRGWEPWTTNYSGVAYSDDGGRTWVKPAESRWLNQGGSARFQMGAFVRNGGFVYLFGTPNGRFGNAHVARVAEPHVLDPAAYEYWTASGWRRDVDASVPVFGTQVGELSVLYHNGLRRWVSLALDESRAAIVLRTAPAPNGPWSGGRVVAHGVDYPALYGGFVHPASADGPDLYFSMSQWGPYHSKFMRLRLSDVPTGSNLLSDGGFEDRPAGVGPGPWRIDGRGGIDQGLGLAHSGRNNGWVRHDSGWNALSQGVVVRPGQRYRLTGWVRSSASGTDGYFGVRRPGGGVVAEQRFGHFPDYRQLTVEFTADTTEVEVFGGTWGRGVDTWAQLDDVLLEPVTG</sequence>
<dbReference type="SUPFAM" id="SSF50939">
    <property type="entry name" value="Sialidases"/>
    <property type="match status" value="1"/>
</dbReference>
<accession>A0A841CKK6</accession>
<feature type="chain" id="PRO_5032469985" description="DUF4185 domain-containing protein" evidence="1">
    <location>
        <begin position="27"/>
        <end position="502"/>
    </location>
</feature>
<dbReference type="EMBL" id="JACHJN010000007">
    <property type="protein sequence ID" value="MBB5958061.1"/>
    <property type="molecule type" value="Genomic_DNA"/>
</dbReference>
<dbReference type="InterPro" id="IPR036278">
    <property type="entry name" value="Sialidase_sf"/>
</dbReference>
<keyword evidence="1" id="KW-0732">Signal</keyword>
<evidence type="ECO:0000313" key="3">
    <source>
        <dbReference type="EMBL" id="MBB5958061.1"/>
    </source>
</evidence>
<feature type="domain" description="DUF4185" evidence="2">
    <location>
        <begin position="48"/>
        <end position="348"/>
    </location>
</feature>
<protein>
    <recommendedName>
        <fullName evidence="2">DUF4185 domain-containing protein</fullName>
    </recommendedName>
</protein>
<evidence type="ECO:0000256" key="1">
    <source>
        <dbReference type="SAM" id="SignalP"/>
    </source>
</evidence>
<organism evidence="3 4">
    <name type="scientific">Saccharothrix tamanrassetensis</name>
    <dbReference type="NCBI Taxonomy" id="1051531"/>
    <lineage>
        <taxon>Bacteria</taxon>
        <taxon>Bacillati</taxon>
        <taxon>Actinomycetota</taxon>
        <taxon>Actinomycetes</taxon>
        <taxon>Pseudonocardiales</taxon>
        <taxon>Pseudonocardiaceae</taxon>
        <taxon>Saccharothrix</taxon>
    </lineage>
</organism>
<keyword evidence="4" id="KW-1185">Reference proteome</keyword>
<comment type="caution">
    <text evidence="3">The sequence shown here is derived from an EMBL/GenBank/DDBJ whole genome shotgun (WGS) entry which is preliminary data.</text>
</comment>
<gene>
    <name evidence="3" type="ORF">FHS29_004669</name>
</gene>
<dbReference type="Gene3D" id="2.60.120.260">
    <property type="entry name" value="Galactose-binding domain-like"/>
    <property type="match status" value="1"/>
</dbReference>
<dbReference type="Proteomes" id="UP000547510">
    <property type="component" value="Unassembled WGS sequence"/>
</dbReference>
<dbReference type="RefSeq" id="WP_184693698.1">
    <property type="nucleotide sequence ID" value="NZ_JACHJN010000007.1"/>
</dbReference>
<evidence type="ECO:0000313" key="4">
    <source>
        <dbReference type="Proteomes" id="UP000547510"/>
    </source>
</evidence>
<feature type="signal peptide" evidence="1">
    <location>
        <begin position="1"/>
        <end position="26"/>
    </location>
</feature>
<evidence type="ECO:0000259" key="2">
    <source>
        <dbReference type="Pfam" id="PF13810"/>
    </source>
</evidence>
<proteinExistence type="predicted"/>
<dbReference type="Pfam" id="PF13810">
    <property type="entry name" value="DUF4185"/>
    <property type="match status" value="1"/>
</dbReference>